<keyword evidence="1" id="KW-0812">Transmembrane</keyword>
<accession>A0A212S9Q3</accession>
<keyword evidence="1" id="KW-0472">Membrane</keyword>
<keyword evidence="1" id="KW-0998">Cell outer membrane</keyword>
<comment type="subcellular location">
    <subcellularLocation>
        <location evidence="1">Cell outer membrane</location>
        <topology evidence="1">Multi-pass membrane protein</topology>
    </subcellularLocation>
</comment>
<dbReference type="GO" id="GO:0009279">
    <property type="term" value="C:cell outer membrane"/>
    <property type="evidence" value="ECO:0007669"/>
    <property type="project" value="UniProtKB-SubCell"/>
</dbReference>
<gene>
    <name evidence="2" type="ORF">SAMN06265338_11733</name>
</gene>
<comment type="similarity">
    <text evidence="1">Belongs to the TonB-dependent receptor family.</text>
</comment>
<protein>
    <recommendedName>
        <fullName evidence="4">TonB-dependent receptor</fullName>
    </recommendedName>
</protein>
<dbReference type="AlphaFoldDB" id="A0A212S9Q3"/>
<dbReference type="EMBL" id="FYDG01000017">
    <property type="protein sequence ID" value="SNB81980.1"/>
    <property type="molecule type" value="Genomic_DNA"/>
</dbReference>
<evidence type="ECO:0000313" key="2">
    <source>
        <dbReference type="EMBL" id="SNB81980.1"/>
    </source>
</evidence>
<dbReference type="RefSeq" id="WP_338064197.1">
    <property type="nucleotide sequence ID" value="NZ_FYDG01000017.1"/>
</dbReference>
<evidence type="ECO:0008006" key="4">
    <source>
        <dbReference type="Google" id="ProtNLM"/>
    </source>
</evidence>
<evidence type="ECO:0000313" key="3">
    <source>
        <dbReference type="Proteomes" id="UP000198418"/>
    </source>
</evidence>
<name>A0A212S9Q3_RHOAC</name>
<dbReference type="Proteomes" id="UP000198418">
    <property type="component" value="Unassembled WGS sequence"/>
</dbReference>
<keyword evidence="1" id="KW-1134">Transmembrane beta strand</keyword>
<organism evidence="2 3">
    <name type="scientific">Rhodoblastus acidophilus</name>
    <name type="common">Rhodopseudomonas acidophila</name>
    <dbReference type="NCBI Taxonomy" id="1074"/>
    <lineage>
        <taxon>Bacteria</taxon>
        <taxon>Pseudomonadati</taxon>
        <taxon>Pseudomonadota</taxon>
        <taxon>Alphaproteobacteria</taxon>
        <taxon>Hyphomicrobiales</taxon>
        <taxon>Rhodoblastaceae</taxon>
        <taxon>Rhodoblastus</taxon>
    </lineage>
</organism>
<reference evidence="3" key="1">
    <citation type="submission" date="2017-06" db="EMBL/GenBank/DDBJ databases">
        <authorList>
            <person name="Varghese N."/>
            <person name="Submissions S."/>
        </authorList>
    </citation>
    <scope>NUCLEOTIDE SEQUENCE [LARGE SCALE GENOMIC DNA]</scope>
    <source>
        <strain evidence="3">DSM 137</strain>
    </source>
</reference>
<evidence type="ECO:0000256" key="1">
    <source>
        <dbReference type="PROSITE-ProRule" id="PRU01360"/>
    </source>
</evidence>
<keyword evidence="1" id="KW-0813">Transport</keyword>
<keyword evidence="3" id="KW-1185">Reference proteome</keyword>
<dbReference type="PROSITE" id="PS52016">
    <property type="entry name" value="TONB_DEPENDENT_REC_3"/>
    <property type="match status" value="1"/>
</dbReference>
<dbReference type="InterPro" id="IPR039426">
    <property type="entry name" value="TonB-dep_rcpt-like"/>
</dbReference>
<sequence length="45" mass="4823">MTVANLFDASYIGQISSGFHQATSASGIYYPGAPRAVVGKLAWRY</sequence>
<proteinExistence type="inferred from homology"/>